<evidence type="ECO:0000259" key="10">
    <source>
        <dbReference type="PROSITE" id="PS51101"/>
    </source>
</evidence>
<dbReference type="EMBL" id="JAVDNV010000008">
    <property type="protein sequence ID" value="MDQ2309944.1"/>
    <property type="molecule type" value="Genomic_DNA"/>
</dbReference>
<dbReference type="CDD" id="cd00001">
    <property type="entry name" value="PTS_IIB_man"/>
    <property type="match status" value="1"/>
</dbReference>
<evidence type="ECO:0000313" key="13">
    <source>
        <dbReference type="Proteomes" id="UP000036196"/>
    </source>
</evidence>
<evidence type="ECO:0000256" key="2">
    <source>
        <dbReference type="ARBA" id="ARBA00022448"/>
    </source>
</evidence>
<dbReference type="NCBIfam" id="TIGR00854">
    <property type="entry name" value="pts-sorbose"/>
    <property type="match status" value="1"/>
</dbReference>
<evidence type="ECO:0000256" key="8">
    <source>
        <dbReference type="PIRSR" id="PIRSR618455-1"/>
    </source>
</evidence>
<comment type="subcellular location">
    <subcellularLocation>
        <location evidence="1">Cytoplasm</location>
    </subcellularLocation>
</comment>
<gene>
    <name evidence="12" type="primary">agaV</name>
    <name evidence="11" type="ORF">ABW06_11740</name>
    <name evidence="12" type="ORF">RBJ30_12685</name>
</gene>
<dbReference type="GO" id="GO:0008982">
    <property type="term" value="F:protein-N(PI)-phosphohistidine-sugar phosphotransferase activity"/>
    <property type="evidence" value="ECO:0007669"/>
    <property type="project" value="InterPro"/>
</dbReference>
<dbReference type="Proteomes" id="UP000036196">
    <property type="component" value="Unassembled WGS sequence"/>
</dbReference>
<keyword evidence="2" id="KW-0813">Transport</keyword>
<evidence type="ECO:0000256" key="6">
    <source>
        <dbReference type="ARBA" id="ARBA00022683"/>
    </source>
</evidence>
<dbReference type="GeneID" id="61381949"/>
<proteinExistence type="predicted"/>
<reference evidence="11 13" key="1">
    <citation type="submission" date="2015-05" db="EMBL/GenBank/DDBJ databases">
        <title>Genome sequences of Pluralibacter gergoviae.</title>
        <authorList>
            <person name="Greninger A.L."/>
            <person name="Miller S."/>
        </authorList>
    </citation>
    <scope>NUCLEOTIDE SEQUENCE [LARGE SCALE GENOMIC DNA]</scope>
    <source>
        <strain evidence="11 13">JS81F13</strain>
    </source>
</reference>
<evidence type="ECO:0000313" key="12">
    <source>
        <dbReference type="EMBL" id="MDQ2309944.1"/>
    </source>
</evidence>
<dbReference type="NCBIfam" id="NF008508">
    <property type="entry name" value="PRK11425.1"/>
    <property type="match status" value="1"/>
</dbReference>
<keyword evidence="4" id="KW-0762">Sugar transport</keyword>
<dbReference type="PATRIC" id="fig|61647.14.peg.4932"/>
<feature type="domain" description="PTS EIIB type-4" evidence="10">
    <location>
        <begin position="1"/>
        <end position="157"/>
    </location>
</feature>
<protein>
    <submittedName>
        <fullName evidence="12">PTS N-acetylgalactosamine transporter subunit IIB</fullName>
    </submittedName>
    <submittedName>
        <fullName evidence="11">PTS system N-acetylgalactosamine-specific transporter subunit IIB</fullName>
    </submittedName>
</protein>
<keyword evidence="13" id="KW-1185">Reference proteome</keyword>
<keyword evidence="7" id="KW-0418">Kinase</keyword>
<keyword evidence="5" id="KW-0808">Transferase</keyword>
<dbReference type="GO" id="GO:0016301">
    <property type="term" value="F:kinase activity"/>
    <property type="evidence" value="ECO:0007669"/>
    <property type="project" value="UniProtKB-KW"/>
</dbReference>
<dbReference type="PROSITE" id="PS51101">
    <property type="entry name" value="PTS_EIIB_TYPE_4"/>
    <property type="match status" value="1"/>
</dbReference>
<dbReference type="InterPro" id="IPR004720">
    <property type="entry name" value="PTS_IIB_sorbose-sp"/>
</dbReference>
<evidence type="ECO:0000313" key="11">
    <source>
        <dbReference type="EMBL" id="KMK13696.1"/>
    </source>
</evidence>
<feature type="active site" description="Pros-phosphohistidine intermediate; for EIIB activity" evidence="8">
    <location>
        <position position="15"/>
    </location>
</feature>
<dbReference type="eggNOG" id="COG3444">
    <property type="taxonomic scope" value="Bacteria"/>
</dbReference>
<dbReference type="SUPFAM" id="SSF52728">
    <property type="entry name" value="PTS IIb component"/>
    <property type="match status" value="1"/>
</dbReference>
<evidence type="ECO:0000256" key="5">
    <source>
        <dbReference type="ARBA" id="ARBA00022679"/>
    </source>
</evidence>
<sequence length="157" mass="17089">MPNIVLSRIDERLVHGQVGVQWVGFAGANLVLVANDEVAEDPVQQNLMEMVLAEGIAARFWSLQKTIDNIHRAADRQKILLVCRTPADFLRLVEGGVPITRLNVGNMHFASGKRQIAKTVSVDQDDISAFNGLKAAGVACFVQGVPTEPAQDLFTLL</sequence>
<evidence type="ECO:0000256" key="4">
    <source>
        <dbReference type="ARBA" id="ARBA00022597"/>
    </source>
</evidence>
<evidence type="ECO:0000256" key="1">
    <source>
        <dbReference type="ARBA" id="ARBA00004496"/>
    </source>
</evidence>
<dbReference type="AlphaFoldDB" id="A0A0J5KBV2"/>
<dbReference type="Proteomes" id="UP001236270">
    <property type="component" value="Unassembled WGS sequence"/>
</dbReference>
<reference evidence="12" key="2">
    <citation type="submission" date="2023-08" db="EMBL/GenBank/DDBJ databases">
        <title>WGS of pathogenic bacterial species, Los Angeles County Public Health Laboratories.</title>
        <authorList>
            <person name="Garrigues J.M."/>
            <person name="Green N.M."/>
        </authorList>
    </citation>
    <scope>NUCLEOTIDE SEQUENCE</scope>
    <source>
        <strain evidence="12">LACPHL-BACT-2023-00068</strain>
    </source>
</reference>
<feature type="modified residue" description="Phosphohistidine; by EIIA" evidence="9">
    <location>
        <position position="15"/>
    </location>
</feature>
<keyword evidence="3" id="KW-0963">Cytoplasm</keyword>
<dbReference type="STRING" id="61647.LG71_00870"/>
<name>A0A0J5KBV2_PLUGE</name>
<dbReference type="Pfam" id="PF03830">
    <property type="entry name" value="PTSIIB_sorb"/>
    <property type="match status" value="1"/>
</dbReference>
<organism evidence="11 13">
    <name type="scientific">Pluralibacter gergoviae</name>
    <name type="common">Enterobacter gergoviae</name>
    <dbReference type="NCBI Taxonomy" id="61647"/>
    <lineage>
        <taxon>Bacteria</taxon>
        <taxon>Pseudomonadati</taxon>
        <taxon>Pseudomonadota</taxon>
        <taxon>Gammaproteobacteria</taxon>
        <taxon>Enterobacterales</taxon>
        <taxon>Enterobacteriaceae</taxon>
        <taxon>Pluralibacter</taxon>
    </lineage>
</organism>
<comment type="caution">
    <text evidence="11">The sequence shown here is derived from an EMBL/GenBank/DDBJ whole genome shotgun (WGS) entry which is preliminary data.</text>
</comment>
<dbReference type="InterPro" id="IPR018455">
    <property type="entry name" value="PTS_IIB_sorbose-sp_subgr"/>
</dbReference>
<dbReference type="RefSeq" id="WP_048253800.1">
    <property type="nucleotide sequence ID" value="NZ_CBCSIS010000010.1"/>
</dbReference>
<dbReference type="GO" id="GO:0009401">
    <property type="term" value="P:phosphoenolpyruvate-dependent sugar phosphotransferase system"/>
    <property type="evidence" value="ECO:0007669"/>
    <property type="project" value="UniProtKB-KW"/>
</dbReference>
<dbReference type="Gene3D" id="3.40.35.10">
    <property type="entry name" value="Phosphotransferase system, sorbose subfamily IIB component"/>
    <property type="match status" value="1"/>
</dbReference>
<dbReference type="GO" id="GO:0005737">
    <property type="term" value="C:cytoplasm"/>
    <property type="evidence" value="ECO:0007669"/>
    <property type="project" value="UniProtKB-SubCell"/>
</dbReference>
<evidence type="ECO:0000256" key="9">
    <source>
        <dbReference type="PIRSR" id="PIRSR618455-2"/>
    </source>
</evidence>
<dbReference type="NCBIfam" id="NF007288">
    <property type="entry name" value="PRK09756.1"/>
    <property type="match status" value="1"/>
</dbReference>
<dbReference type="EMBL" id="LDZF01000010">
    <property type="protein sequence ID" value="KMK13696.1"/>
    <property type="molecule type" value="Genomic_DNA"/>
</dbReference>
<dbReference type="InterPro" id="IPR036667">
    <property type="entry name" value="PTS_IIB_sorbose-sp_sf"/>
</dbReference>
<keyword evidence="6" id="KW-0598">Phosphotransferase system</keyword>
<evidence type="ECO:0000256" key="7">
    <source>
        <dbReference type="ARBA" id="ARBA00022777"/>
    </source>
</evidence>
<evidence type="ECO:0000256" key="3">
    <source>
        <dbReference type="ARBA" id="ARBA00022490"/>
    </source>
</evidence>
<accession>A0A0J5KBV2</accession>